<keyword evidence="5" id="KW-1185">Reference proteome</keyword>
<keyword evidence="1 2" id="KW-0238">DNA-binding</keyword>
<evidence type="ECO:0000256" key="1">
    <source>
        <dbReference type="ARBA" id="ARBA00023125"/>
    </source>
</evidence>
<name>A0A1M6NTG0_9CLOT</name>
<dbReference type="PIRSF" id="PIRSF002070">
    <property type="entry name" value="SSB"/>
    <property type="match status" value="1"/>
</dbReference>
<dbReference type="SUPFAM" id="SSF50249">
    <property type="entry name" value="Nucleic acid-binding proteins"/>
    <property type="match status" value="1"/>
</dbReference>
<dbReference type="AlphaFoldDB" id="A0A1M6NTG0"/>
<dbReference type="NCBIfam" id="TIGR00621">
    <property type="entry name" value="ssb"/>
    <property type="match status" value="1"/>
</dbReference>
<dbReference type="Pfam" id="PF00436">
    <property type="entry name" value="SSB"/>
    <property type="match status" value="1"/>
</dbReference>
<evidence type="ECO:0000256" key="2">
    <source>
        <dbReference type="HAMAP-Rule" id="MF_00984"/>
    </source>
</evidence>
<dbReference type="InterPro" id="IPR011344">
    <property type="entry name" value="ssDNA-bd"/>
</dbReference>
<organism evidence="4 5">
    <name type="scientific">Clostridium cavendishii DSM 21758</name>
    <dbReference type="NCBI Taxonomy" id="1121302"/>
    <lineage>
        <taxon>Bacteria</taxon>
        <taxon>Bacillati</taxon>
        <taxon>Bacillota</taxon>
        <taxon>Clostridia</taxon>
        <taxon>Eubacteriales</taxon>
        <taxon>Clostridiaceae</taxon>
        <taxon>Clostridium</taxon>
    </lineage>
</organism>
<dbReference type="CDD" id="cd04496">
    <property type="entry name" value="SSB_OBF"/>
    <property type="match status" value="1"/>
</dbReference>
<dbReference type="GO" id="GO:0006260">
    <property type="term" value="P:DNA replication"/>
    <property type="evidence" value="ECO:0007669"/>
    <property type="project" value="InterPro"/>
</dbReference>
<dbReference type="HAMAP" id="MF_00984">
    <property type="entry name" value="SSB"/>
    <property type="match status" value="1"/>
</dbReference>
<dbReference type="GO" id="GO:0003697">
    <property type="term" value="F:single-stranded DNA binding"/>
    <property type="evidence" value="ECO:0007669"/>
    <property type="project" value="UniProtKB-UniRule"/>
</dbReference>
<sequence length="123" mass="13819">MNKVTLIGIVTKDLELKKSKASESIYTNFNLAIHSLRTKTKEEKTTFINIVAFGKQAEILCRYISKGSKLGVNGRLDVSSLIDEQGHKRYSTSVIVEEFQFLDNKKKISGESEIFTGDLTVPF</sequence>
<dbReference type="Gene3D" id="2.40.50.140">
    <property type="entry name" value="Nucleic acid-binding proteins"/>
    <property type="match status" value="1"/>
</dbReference>
<accession>A0A1M6NTG0</accession>
<dbReference type="PANTHER" id="PTHR10302">
    <property type="entry name" value="SINGLE-STRANDED DNA-BINDING PROTEIN"/>
    <property type="match status" value="1"/>
</dbReference>
<dbReference type="PANTHER" id="PTHR10302:SF27">
    <property type="entry name" value="SINGLE-STRANDED DNA-BINDING PROTEIN"/>
    <property type="match status" value="1"/>
</dbReference>
<evidence type="ECO:0000313" key="5">
    <source>
        <dbReference type="Proteomes" id="UP000184310"/>
    </source>
</evidence>
<dbReference type="OrthoDB" id="1828554at2"/>
<dbReference type="GO" id="GO:0009295">
    <property type="term" value="C:nucleoid"/>
    <property type="evidence" value="ECO:0007669"/>
    <property type="project" value="TreeGrafter"/>
</dbReference>
<comment type="caution">
    <text evidence="2">Lacks conserved residue(s) required for the propagation of feature annotation.</text>
</comment>
<evidence type="ECO:0000256" key="3">
    <source>
        <dbReference type="PIRNR" id="PIRNR002070"/>
    </source>
</evidence>
<dbReference type="InterPro" id="IPR012340">
    <property type="entry name" value="NA-bd_OB-fold"/>
</dbReference>
<comment type="subunit">
    <text evidence="2">Homotetramer.</text>
</comment>
<dbReference type="EMBL" id="FQZB01000012">
    <property type="protein sequence ID" value="SHJ98925.1"/>
    <property type="molecule type" value="Genomic_DNA"/>
</dbReference>
<dbReference type="STRING" id="1121302.SAMN02745163_03008"/>
<protein>
    <recommendedName>
        <fullName evidence="2 3">Single-stranded DNA-binding protein</fullName>
        <shortName evidence="2">SSB</shortName>
    </recommendedName>
</protein>
<dbReference type="Proteomes" id="UP000184310">
    <property type="component" value="Unassembled WGS sequence"/>
</dbReference>
<evidence type="ECO:0000313" key="4">
    <source>
        <dbReference type="EMBL" id="SHJ98925.1"/>
    </source>
</evidence>
<proteinExistence type="inferred from homology"/>
<reference evidence="4 5" key="1">
    <citation type="submission" date="2016-11" db="EMBL/GenBank/DDBJ databases">
        <authorList>
            <person name="Jaros S."/>
            <person name="Januszkiewicz K."/>
            <person name="Wedrychowicz H."/>
        </authorList>
    </citation>
    <scope>NUCLEOTIDE SEQUENCE [LARGE SCALE GENOMIC DNA]</scope>
    <source>
        <strain evidence="4 5">DSM 21758</strain>
    </source>
</reference>
<dbReference type="InterPro" id="IPR000424">
    <property type="entry name" value="Primosome_PriB/ssb"/>
</dbReference>
<dbReference type="RefSeq" id="WP_072989482.1">
    <property type="nucleotide sequence ID" value="NZ_FQZB01000012.1"/>
</dbReference>
<dbReference type="PROSITE" id="PS50935">
    <property type="entry name" value="SSB"/>
    <property type="match status" value="1"/>
</dbReference>
<gene>
    <name evidence="4" type="ORF">SAMN02745163_03008</name>
</gene>